<dbReference type="Pfam" id="PF00226">
    <property type="entry name" value="DnaJ"/>
    <property type="match status" value="1"/>
</dbReference>
<feature type="compositionally biased region" description="Basic and acidic residues" evidence="1">
    <location>
        <begin position="342"/>
        <end position="353"/>
    </location>
</feature>
<feature type="region of interest" description="Disordered" evidence="1">
    <location>
        <begin position="77"/>
        <end position="368"/>
    </location>
</feature>
<evidence type="ECO:0000256" key="1">
    <source>
        <dbReference type="SAM" id="MobiDB-lite"/>
    </source>
</evidence>
<reference evidence="3 4" key="1">
    <citation type="submission" date="2017-11" db="EMBL/GenBank/DDBJ databases">
        <authorList>
            <person name="Kracher B."/>
        </authorList>
    </citation>
    <scope>NUCLEOTIDE SEQUENCE [LARGE SCALE GENOMIC DNA]</scope>
    <source>
        <strain evidence="3 4">RACE1</strain>
    </source>
</reference>
<gene>
    <name evidence="3" type="ORF">BLGHR1_14151</name>
</gene>
<feature type="region of interest" description="Disordered" evidence="1">
    <location>
        <begin position="501"/>
        <end position="600"/>
    </location>
</feature>
<dbReference type="InterPro" id="IPR036869">
    <property type="entry name" value="J_dom_sf"/>
</dbReference>
<dbReference type="EMBL" id="UNSH01000050">
    <property type="protein sequence ID" value="SZF03359.1"/>
    <property type="molecule type" value="Genomic_DNA"/>
</dbReference>
<protein>
    <recommendedName>
        <fullName evidence="2">J domain-containing protein</fullName>
    </recommendedName>
</protein>
<evidence type="ECO:0000313" key="3">
    <source>
        <dbReference type="EMBL" id="SZF03359.1"/>
    </source>
</evidence>
<name>A0A383UU98_BLUHO</name>
<dbReference type="SUPFAM" id="SSF46565">
    <property type="entry name" value="Chaperone J-domain"/>
    <property type="match status" value="1"/>
</dbReference>
<dbReference type="PRINTS" id="PR00625">
    <property type="entry name" value="JDOMAIN"/>
</dbReference>
<feature type="compositionally biased region" description="Low complexity" evidence="1">
    <location>
        <begin position="284"/>
        <end position="295"/>
    </location>
</feature>
<dbReference type="CDD" id="cd06257">
    <property type="entry name" value="DnaJ"/>
    <property type="match status" value="1"/>
</dbReference>
<dbReference type="SMART" id="SM00271">
    <property type="entry name" value="DnaJ"/>
    <property type="match status" value="1"/>
</dbReference>
<proteinExistence type="predicted"/>
<evidence type="ECO:0000313" key="4">
    <source>
        <dbReference type="Proteomes" id="UP000275772"/>
    </source>
</evidence>
<dbReference type="Proteomes" id="UP000275772">
    <property type="component" value="Unassembled WGS sequence"/>
</dbReference>
<dbReference type="InterPro" id="IPR018253">
    <property type="entry name" value="DnaJ_domain_CS"/>
</dbReference>
<organism evidence="3 4">
    <name type="scientific">Blumeria hordei</name>
    <name type="common">Barley powdery mildew</name>
    <name type="synonym">Blumeria graminis f. sp. hordei</name>
    <dbReference type="NCBI Taxonomy" id="2867405"/>
    <lineage>
        <taxon>Eukaryota</taxon>
        <taxon>Fungi</taxon>
        <taxon>Dikarya</taxon>
        <taxon>Ascomycota</taxon>
        <taxon>Pezizomycotina</taxon>
        <taxon>Leotiomycetes</taxon>
        <taxon>Erysiphales</taxon>
        <taxon>Erysiphaceae</taxon>
        <taxon>Blumeria</taxon>
    </lineage>
</organism>
<feature type="compositionally biased region" description="Polar residues" evidence="1">
    <location>
        <begin position="80"/>
        <end position="101"/>
    </location>
</feature>
<feature type="compositionally biased region" description="Polar residues" evidence="1">
    <location>
        <begin position="158"/>
        <end position="168"/>
    </location>
</feature>
<dbReference type="VEuPathDB" id="FungiDB:BLGHR1_14151"/>
<dbReference type="InterPro" id="IPR051964">
    <property type="entry name" value="Chaperone_stress_response"/>
</dbReference>
<accession>A0A383UU98</accession>
<feature type="domain" description="J" evidence="2">
    <location>
        <begin position="9"/>
        <end position="75"/>
    </location>
</feature>
<feature type="compositionally biased region" description="Polar residues" evidence="1">
    <location>
        <begin position="537"/>
        <end position="553"/>
    </location>
</feature>
<dbReference type="PANTHER" id="PTHR44029:SF1">
    <property type="entry name" value="DNAJ HOMOLOG SUBFAMILY C MEMBER 21"/>
    <property type="match status" value="1"/>
</dbReference>
<feature type="compositionally biased region" description="Polar residues" evidence="1">
    <location>
        <begin position="134"/>
        <end position="145"/>
    </location>
</feature>
<sequence length="744" mass="84128">MVKADYSRDYYNDLELNQNSDIAEIKRQYKKLALVYHPDRNIGKSNLDAAKFQRIQSAYEVLIDPLERARYDVNHRFDSSRNTSSSQTGYGQRGNPWSNLGKNYPPPPKPPTARNRPAPFSTDGTRRYEKFKPPQQSAYQATQEGAQARKATYEAWENTRSQQGSNKTDPGMRKNNGNPTPPPRSNHQPDRDERSYNQSKNSIPQRKNGFMPSTPGGDELPAPKGAYSTLHDKSRPPIPPRNPENDPIQNFSTKINLEPSLEPRVSTPYATHGGERFDPFNHINDASDSSRSSNASRKESPTRAPHLPPRVNTETKPPIPQNKSPSKEDSNSKPFHPSATDNIKKSESNDPKAARVQSPTFETSEASARDNKPNIFSFAVNDDMFNNNFSSQGYSFSNDAEKISTKFSADQWDGKFAAGWDANCFIPETKPSQFNVRSKTVRSPKKFKSPETTSTKASTKPEPFETNFTPSLNPSTETSYRTKFSANDWAETFMPQIFMPASVPKTMSSSNSNRKRSGPNIRSNINEVAGVDVRLKNGNQDSAGRKSTTQDPLENNIPVPEPMDIDTPIAPASNFEPKGKIDNSRTNQASHKRRVSQPEALSRENLHTAALKIKFSDLKIRDLILDFPTPPVAPTLPQVKKPGENIYLEYESKFEQYMIEWDQFDKKYLLHLVARKNQNENLGERRWRGNEVEKYRATVQEDQIVLKKWAEAKEMHDKALADRIAVGDIVKEDDFGERQRKNTV</sequence>
<feature type="compositionally biased region" description="Polar residues" evidence="1">
    <location>
        <begin position="196"/>
        <end position="205"/>
    </location>
</feature>
<dbReference type="InterPro" id="IPR001623">
    <property type="entry name" value="DnaJ_domain"/>
</dbReference>
<dbReference type="PROSITE" id="PS50076">
    <property type="entry name" value="DNAJ_2"/>
    <property type="match status" value="1"/>
</dbReference>
<feature type="compositionally biased region" description="Polar residues" evidence="1">
    <location>
        <begin position="357"/>
        <end position="366"/>
    </location>
</feature>
<dbReference type="PROSITE" id="PS00636">
    <property type="entry name" value="DNAJ_1"/>
    <property type="match status" value="1"/>
</dbReference>
<dbReference type="GO" id="GO:0005737">
    <property type="term" value="C:cytoplasm"/>
    <property type="evidence" value="ECO:0007669"/>
    <property type="project" value="TreeGrafter"/>
</dbReference>
<dbReference type="PANTHER" id="PTHR44029">
    <property type="entry name" value="DNAJ HOMOLOG SUBFAMILY C MEMBER 21"/>
    <property type="match status" value="1"/>
</dbReference>
<evidence type="ECO:0000259" key="2">
    <source>
        <dbReference type="PROSITE" id="PS50076"/>
    </source>
</evidence>
<dbReference type="Gene3D" id="1.10.287.110">
    <property type="entry name" value="DnaJ domain"/>
    <property type="match status" value="1"/>
</dbReference>
<feature type="region of interest" description="Disordered" evidence="1">
    <location>
        <begin position="435"/>
        <end position="479"/>
    </location>
</feature>
<dbReference type="AlphaFoldDB" id="A0A383UU98"/>
<feature type="compositionally biased region" description="Polar residues" evidence="1">
    <location>
        <begin position="466"/>
        <end position="479"/>
    </location>
</feature>